<evidence type="ECO:0000256" key="21">
    <source>
        <dbReference type="SAM" id="Phobius"/>
    </source>
</evidence>
<evidence type="ECO:0000256" key="1">
    <source>
        <dbReference type="ARBA" id="ARBA00004479"/>
    </source>
</evidence>
<dbReference type="InParanoid" id="V4U0C7"/>
<evidence type="ECO:0000256" key="20">
    <source>
        <dbReference type="PROSITE-ProRule" id="PRU10141"/>
    </source>
</evidence>
<evidence type="ECO:0000256" key="15">
    <source>
        <dbReference type="ARBA" id="ARBA00023136"/>
    </source>
</evidence>
<dbReference type="Proteomes" id="UP000030687">
    <property type="component" value="Unassembled WGS sequence"/>
</dbReference>
<dbReference type="InterPro" id="IPR051420">
    <property type="entry name" value="Ser_Thr_Kinases_DiverseReg"/>
</dbReference>
<dbReference type="EMBL" id="KI536312">
    <property type="protein sequence ID" value="ESR59327.1"/>
    <property type="molecule type" value="Genomic_DNA"/>
</dbReference>
<dbReference type="Gramene" id="ESR59327">
    <property type="protein sequence ID" value="ESR59327"/>
    <property type="gene ID" value="CICLE_v10014458mg"/>
</dbReference>
<feature type="chain" id="PRO_5004728651" description="non-specific serine/threonine protein kinase" evidence="22">
    <location>
        <begin position="27"/>
        <end position="698"/>
    </location>
</feature>
<evidence type="ECO:0000256" key="3">
    <source>
        <dbReference type="ARBA" id="ARBA00012513"/>
    </source>
</evidence>
<evidence type="ECO:0000256" key="12">
    <source>
        <dbReference type="ARBA" id="ARBA00022777"/>
    </source>
</evidence>
<keyword evidence="25" id="KW-1185">Reference proteome</keyword>
<keyword evidence="11 20" id="KW-0547">Nucleotide-binding</keyword>
<evidence type="ECO:0000256" key="19">
    <source>
        <dbReference type="ARBA" id="ARBA00048679"/>
    </source>
</evidence>
<evidence type="ECO:0000256" key="7">
    <source>
        <dbReference type="ARBA" id="ARBA00022679"/>
    </source>
</evidence>
<keyword evidence="14 21" id="KW-1133">Transmembrane helix</keyword>
<proteinExistence type="inferred from homology"/>
<evidence type="ECO:0000256" key="8">
    <source>
        <dbReference type="ARBA" id="ARBA00022692"/>
    </source>
</evidence>
<keyword evidence="4" id="KW-0723">Serine/threonine-protein kinase</keyword>
<sequence length="698" mass="77243">MDPASSIFRLATLVWVAIFTCDNAAGRSGTFVTASALSPIQLEKEALLNTGWWNSSLSPADYSSDHCKWTGITCNSAGSIIGLHLSKDNVNFNGRLSHLNFSCFPNLESLRIQAYYDGFTGSIPSEISALSKLQLLDLSSNRLRGTIPSQIGNLRNLVYLNVSDNVLTGPVPSTLGRLTNLNYMSLSRNLLGGLLPQEIGNLKNLIELDVGDNSLIGPIPLTLSRLTSLKKLSSNQNQLNGLLPQEIGNLKNLMLLDVGNNDIIGPIPSTLGLLSDLSYLDLSCNQFNSSIPNELTRLTQLFHLDLSSNKLSGKIPSQIAIQFPGLCGNILDLHSCHTTKPATLFVEIFLPLAIVFSVIVFACLLLIKRYEKPKLKTRVTNSIDVFSIWNYDGRIVFEHLIEATEDFDSKYCIGTGAYGSVYKAQLPNGRVFALKKLNSPETEELAFIRSFRNEAQVLSQVLHRNIVKLYGFCFNRKCMFLIYEYMERGSLFCILHNDDEAVELDWAKRVNIVKAMAHALAYLHHDCSPSIVHRDISSNNILLNSKLEAFVADFGTARLLHADSSNQTLLAGTYGYIAPELAYTMVVTEKCDVYSFGVVTLEVLMGKHPRDLLSSLSSSSDPQIMLIDVLDQRLPPPVDQQVIQDILLVSTISFACLQLNPKSRPTMQSVSQKLLITRKTPLMKHAAIQDISISELRK</sequence>
<dbReference type="FunFam" id="3.80.10.10:FF:000041">
    <property type="entry name" value="LRR receptor-like serine/threonine-protein kinase ERECTA"/>
    <property type="match status" value="1"/>
</dbReference>
<feature type="transmembrane region" description="Helical" evidence="21">
    <location>
        <begin position="344"/>
        <end position="367"/>
    </location>
</feature>
<evidence type="ECO:0000256" key="13">
    <source>
        <dbReference type="ARBA" id="ARBA00022840"/>
    </source>
</evidence>
<evidence type="ECO:0000259" key="23">
    <source>
        <dbReference type="PROSITE" id="PS50011"/>
    </source>
</evidence>
<comment type="catalytic activity">
    <reaction evidence="19">
        <text>L-seryl-[protein] + ATP = O-phospho-L-seryl-[protein] + ADP + H(+)</text>
        <dbReference type="Rhea" id="RHEA:17989"/>
        <dbReference type="Rhea" id="RHEA-COMP:9863"/>
        <dbReference type="Rhea" id="RHEA-COMP:11604"/>
        <dbReference type="ChEBI" id="CHEBI:15378"/>
        <dbReference type="ChEBI" id="CHEBI:29999"/>
        <dbReference type="ChEBI" id="CHEBI:30616"/>
        <dbReference type="ChEBI" id="CHEBI:83421"/>
        <dbReference type="ChEBI" id="CHEBI:456216"/>
        <dbReference type="EC" id="2.7.11.1"/>
    </reaction>
</comment>
<dbReference type="InterPro" id="IPR000719">
    <property type="entry name" value="Prot_kinase_dom"/>
</dbReference>
<comment type="similarity">
    <text evidence="2">Belongs to the RLP family.</text>
</comment>
<dbReference type="InterPro" id="IPR017441">
    <property type="entry name" value="Protein_kinase_ATP_BS"/>
</dbReference>
<dbReference type="Gene3D" id="3.30.200.20">
    <property type="entry name" value="Phosphorylase Kinase, domain 1"/>
    <property type="match status" value="1"/>
</dbReference>
<keyword evidence="5" id="KW-0597">Phosphoprotein</keyword>
<gene>
    <name evidence="24" type="ORF">CICLE_v10014458mg</name>
</gene>
<evidence type="ECO:0000256" key="4">
    <source>
        <dbReference type="ARBA" id="ARBA00022527"/>
    </source>
</evidence>
<dbReference type="FunFam" id="3.80.10.10:FF:000400">
    <property type="entry name" value="Nuclear pore complex protein NUP107"/>
    <property type="match status" value="1"/>
</dbReference>
<dbReference type="AlphaFoldDB" id="V4U0C7"/>
<reference evidence="24 25" key="1">
    <citation type="submission" date="2013-10" db="EMBL/GenBank/DDBJ databases">
        <authorList>
            <consortium name="International Citrus Genome Consortium"/>
            <person name="Jenkins J."/>
            <person name="Schmutz J."/>
            <person name="Prochnik S."/>
            <person name="Rokhsar D."/>
            <person name="Gmitter F."/>
            <person name="Ollitrault P."/>
            <person name="Machado M."/>
            <person name="Talon M."/>
            <person name="Wincker P."/>
            <person name="Jaillon O."/>
            <person name="Morgante M."/>
        </authorList>
    </citation>
    <scope>NUCLEOTIDE SEQUENCE</scope>
    <source>
        <strain evidence="25">cv. Clemenules</strain>
    </source>
</reference>
<keyword evidence="8 21" id="KW-0812">Transmembrane</keyword>
<protein>
    <recommendedName>
        <fullName evidence="3">non-specific serine/threonine protein kinase</fullName>
        <ecNumber evidence="3">2.7.11.1</ecNumber>
    </recommendedName>
</protein>
<keyword evidence="17" id="KW-0325">Glycoprotein</keyword>
<evidence type="ECO:0000256" key="22">
    <source>
        <dbReference type="SAM" id="SignalP"/>
    </source>
</evidence>
<keyword evidence="16" id="KW-0675">Receptor</keyword>
<dbReference type="KEGG" id="cic:CICLE_v10014458mg"/>
<keyword evidence="12" id="KW-0418">Kinase</keyword>
<dbReference type="InterPro" id="IPR032675">
    <property type="entry name" value="LRR_dom_sf"/>
</dbReference>
<dbReference type="SMART" id="SM00369">
    <property type="entry name" value="LRR_TYP"/>
    <property type="match status" value="3"/>
</dbReference>
<dbReference type="OMA" id="LQLVNCE"/>
<dbReference type="InterPro" id="IPR011009">
    <property type="entry name" value="Kinase-like_dom_sf"/>
</dbReference>
<dbReference type="PANTHER" id="PTHR48005:SF16">
    <property type="entry name" value="MDIS1-INTERACTING RECEPTOR LIKE KINASE 2-LIKE ISOFORM X1"/>
    <property type="match status" value="1"/>
</dbReference>
<dbReference type="EC" id="2.7.11.1" evidence="3"/>
<evidence type="ECO:0000313" key="25">
    <source>
        <dbReference type="Proteomes" id="UP000030687"/>
    </source>
</evidence>
<dbReference type="Gene3D" id="3.80.10.10">
    <property type="entry name" value="Ribonuclease Inhibitor"/>
    <property type="match status" value="2"/>
</dbReference>
<evidence type="ECO:0000313" key="24">
    <source>
        <dbReference type="EMBL" id="ESR59327.1"/>
    </source>
</evidence>
<dbReference type="Pfam" id="PF00069">
    <property type="entry name" value="Pkinase"/>
    <property type="match status" value="1"/>
</dbReference>
<evidence type="ECO:0000256" key="17">
    <source>
        <dbReference type="ARBA" id="ARBA00023180"/>
    </source>
</evidence>
<keyword evidence="15 21" id="KW-0472">Membrane</keyword>
<keyword evidence="10" id="KW-0677">Repeat</keyword>
<dbReference type="PRINTS" id="PR00019">
    <property type="entry name" value="LEURICHRPT"/>
</dbReference>
<feature type="domain" description="Protein kinase" evidence="23">
    <location>
        <begin position="407"/>
        <end position="688"/>
    </location>
</feature>
<dbReference type="Pfam" id="PF00560">
    <property type="entry name" value="LRR_1"/>
    <property type="match status" value="5"/>
</dbReference>
<dbReference type="GO" id="GO:0016020">
    <property type="term" value="C:membrane"/>
    <property type="evidence" value="ECO:0007669"/>
    <property type="project" value="UniProtKB-SubCell"/>
</dbReference>
<evidence type="ECO:0000256" key="2">
    <source>
        <dbReference type="ARBA" id="ARBA00009592"/>
    </source>
</evidence>
<dbReference type="GO" id="GO:0004674">
    <property type="term" value="F:protein serine/threonine kinase activity"/>
    <property type="evidence" value="ECO:0007669"/>
    <property type="project" value="UniProtKB-KW"/>
</dbReference>
<dbReference type="PROSITE" id="PS00109">
    <property type="entry name" value="PROTEIN_KINASE_TYR"/>
    <property type="match status" value="1"/>
</dbReference>
<comment type="subcellular location">
    <subcellularLocation>
        <location evidence="1">Membrane</location>
        <topology evidence="1">Single-pass type I membrane protein</topology>
    </subcellularLocation>
</comment>
<feature type="binding site" evidence="20">
    <location>
        <position position="435"/>
    </location>
    <ligand>
        <name>ATP</name>
        <dbReference type="ChEBI" id="CHEBI:30616"/>
    </ligand>
</feature>
<dbReference type="FunFam" id="1.10.510.10:FF:000445">
    <property type="entry name" value="MDIS1-interacting receptor like kinase 2"/>
    <property type="match status" value="1"/>
</dbReference>
<evidence type="ECO:0000256" key="18">
    <source>
        <dbReference type="ARBA" id="ARBA00047899"/>
    </source>
</evidence>
<evidence type="ECO:0000256" key="16">
    <source>
        <dbReference type="ARBA" id="ARBA00023170"/>
    </source>
</evidence>
<keyword evidence="6" id="KW-0433">Leucine-rich repeat</keyword>
<dbReference type="eggNOG" id="ENOG502QUMP">
    <property type="taxonomic scope" value="Eukaryota"/>
</dbReference>
<dbReference type="InterPro" id="IPR003591">
    <property type="entry name" value="Leu-rich_rpt_typical-subtyp"/>
</dbReference>
<name>V4U0C7_CITCL</name>
<evidence type="ECO:0000256" key="10">
    <source>
        <dbReference type="ARBA" id="ARBA00022737"/>
    </source>
</evidence>
<dbReference type="InterPro" id="IPR001611">
    <property type="entry name" value="Leu-rich_rpt"/>
</dbReference>
<evidence type="ECO:0000256" key="6">
    <source>
        <dbReference type="ARBA" id="ARBA00022614"/>
    </source>
</evidence>
<dbReference type="FunFam" id="3.30.200.20:FF:000309">
    <property type="entry name" value="Leucine-rich repeat receptor protein kinase MSP1"/>
    <property type="match status" value="1"/>
</dbReference>
<evidence type="ECO:0000256" key="11">
    <source>
        <dbReference type="ARBA" id="ARBA00022741"/>
    </source>
</evidence>
<keyword evidence="13 20" id="KW-0067">ATP-binding</keyword>
<accession>V4U0C7</accession>
<dbReference type="Gene3D" id="1.10.510.10">
    <property type="entry name" value="Transferase(Phosphotransferase) domain 1"/>
    <property type="match status" value="1"/>
</dbReference>
<dbReference type="GO" id="GO:0005524">
    <property type="term" value="F:ATP binding"/>
    <property type="evidence" value="ECO:0007669"/>
    <property type="project" value="UniProtKB-UniRule"/>
</dbReference>
<feature type="signal peptide" evidence="22">
    <location>
        <begin position="1"/>
        <end position="26"/>
    </location>
</feature>
<organism evidence="24 25">
    <name type="scientific">Citrus clementina</name>
    <name type="common">Clementine</name>
    <name type="synonym">Citrus deliciosa x Citrus sinensis</name>
    <dbReference type="NCBI Taxonomy" id="85681"/>
    <lineage>
        <taxon>Eukaryota</taxon>
        <taxon>Viridiplantae</taxon>
        <taxon>Streptophyta</taxon>
        <taxon>Embryophyta</taxon>
        <taxon>Tracheophyta</taxon>
        <taxon>Spermatophyta</taxon>
        <taxon>Magnoliopsida</taxon>
        <taxon>eudicotyledons</taxon>
        <taxon>Gunneridae</taxon>
        <taxon>Pentapetalae</taxon>
        <taxon>rosids</taxon>
        <taxon>malvids</taxon>
        <taxon>Sapindales</taxon>
        <taxon>Rutaceae</taxon>
        <taxon>Aurantioideae</taxon>
        <taxon>Citrus</taxon>
    </lineage>
</organism>
<comment type="catalytic activity">
    <reaction evidence="18">
        <text>L-threonyl-[protein] + ATP = O-phospho-L-threonyl-[protein] + ADP + H(+)</text>
        <dbReference type="Rhea" id="RHEA:46608"/>
        <dbReference type="Rhea" id="RHEA-COMP:11060"/>
        <dbReference type="Rhea" id="RHEA-COMP:11605"/>
        <dbReference type="ChEBI" id="CHEBI:15378"/>
        <dbReference type="ChEBI" id="CHEBI:30013"/>
        <dbReference type="ChEBI" id="CHEBI:30616"/>
        <dbReference type="ChEBI" id="CHEBI:61977"/>
        <dbReference type="ChEBI" id="CHEBI:456216"/>
        <dbReference type="EC" id="2.7.11.1"/>
    </reaction>
</comment>
<dbReference type="PROSITE" id="PS50011">
    <property type="entry name" value="PROTEIN_KINASE_DOM"/>
    <property type="match status" value="1"/>
</dbReference>
<evidence type="ECO:0000256" key="5">
    <source>
        <dbReference type="ARBA" id="ARBA00022553"/>
    </source>
</evidence>
<evidence type="ECO:0000256" key="9">
    <source>
        <dbReference type="ARBA" id="ARBA00022729"/>
    </source>
</evidence>
<dbReference type="SUPFAM" id="SSF52058">
    <property type="entry name" value="L domain-like"/>
    <property type="match status" value="1"/>
</dbReference>
<dbReference type="PROSITE" id="PS00107">
    <property type="entry name" value="PROTEIN_KINASE_ATP"/>
    <property type="match status" value="1"/>
</dbReference>
<evidence type="ECO:0000256" key="14">
    <source>
        <dbReference type="ARBA" id="ARBA00022989"/>
    </source>
</evidence>
<dbReference type="SUPFAM" id="SSF56112">
    <property type="entry name" value="Protein kinase-like (PK-like)"/>
    <property type="match status" value="1"/>
</dbReference>
<keyword evidence="7" id="KW-0808">Transferase</keyword>
<dbReference type="InterPro" id="IPR008266">
    <property type="entry name" value="Tyr_kinase_AS"/>
</dbReference>
<keyword evidence="9 22" id="KW-0732">Signal</keyword>
<dbReference type="PANTHER" id="PTHR48005">
    <property type="entry name" value="LEUCINE RICH REPEAT KINASE 2"/>
    <property type="match status" value="1"/>
</dbReference>